<accession>A0A6H1U9X0</accession>
<protein>
    <submittedName>
        <fullName evidence="7">AI-2E family transporter</fullName>
    </submittedName>
</protein>
<feature type="transmembrane region" description="Helical" evidence="6">
    <location>
        <begin position="64"/>
        <end position="89"/>
    </location>
</feature>
<dbReference type="Proteomes" id="UP000501602">
    <property type="component" value="Chromosome"/>
</dbReference>
<comment type="similarity">
    <text evidence="2">Belongs to the autoinducer-2 exporter (AI-2E) (TC 2.A.86) family.</text>
</comment>
<dbReference type="EMBL" id="CP051180">
    <property type="protein sequence ID" value="QIZ75847.1"/>
    <property type="molecule type" value="Genomic_DNA"/>
</dbReference>
<dbReference type="InterPro" id="IPR002549">
    <property type="entry name" value="AI-2E-like"/>
</dbReference>
<dbReference type="PANTHER" id="PTHR21716:SF64">
    <property type="entry name" value="AI-2 TRANSPORT PROTEIN TQSA"/>
    <property type="match status" value="1"/>
</dbReference>
<feature type="transmembrane region" description="Helical" evidence="6">
    <location>
        <begin position="12"/>
        <end position="29"/>
    </location>
</feature>
<dbReference type="AlphaFoldDB" id="A0A6H1U9X0"/>
<evidence type="ECO:0000313" key="8">
    <source>
        <dbReference type="Proteomes" id="UP000501602"/>
    </source>
</evidence>
<sequence>MALNRIDQGSVAWRSVVFLACMVIILAAIKAAGDILVPFLLALFLAIICNPMVLLLMKAKLPRWLAIFSVMAIVIMLSVWLGSLVGVSITDFRSQLPMYKEQLTEQLQPLAEYLSQFNIHLSTSELKEQFDPSRIMGLATDILSSLGGLLANTLLIVLAMVFMLFEASGISRKLHFALDDPQMRLQQIDRFLESVNRYLAIKTLVSFATGIVVGVGLYIIGVDYFLLWALVAFLFNYIPNIGSIIAAVPAVALAFLQFGVGGAAATGAVYVGSNMFMGNVVEPRLMGRTLGLSTLVVFLSLIFWGWLLGSVGMLLSVPLTMIVKIALESSEDGRWLAVLLEGEPQIVSQPMQGEALASIDKDPK</sequence>
<keyword evidence="8" id="KW-1185">Reference proteome</keyword>
<dbReference type="GO" id="GO:0055085">
    <property type="term" value="P:transmembrane transport"/>
    <property type="evidence" value="ECO:0007669"/>
    <property type="project" value="TreeGrafter"/>
</dbReference>
<dbReference type="PANTHER" id="PTHR21716">
    <property type="entry name" value="TRANSMEMBRANE PROTEIN"/>
    <property type="match status" value="1"/>
</dbReference>
<evidence type="ECO:0000256" key="3">
    <source>
        <dbReference type="ARBA" id="ARBA00022692"/>
    </source>
</evidence>
<dbReference type="NCBIfam" id="NF008930">
    <property type="entry name" value="PRK12287.1"/>
    <property type="match status" value="1"/>
</dbReference>
<keyword evidence="5 6" id="KW-0472">Membrane</keyword>
<feature type="transmembrane region" description="Helical" evidence="6">
    <location>
        <begin position="292"/>
        <end position="315"/>
    </location>
</feature>
<name>A0A6H1U9X0_9GAMM</name>
<evidence type="ECO:0000256" key="2">
    <source>
        <dbReference type="ARBA" id="ARBA00009773"/>
    </source>
</evidence>
<gene>
    <name evidence="7" type="ORF">HER31_02490</name>
</gene>
<feature type="transmembrane region" description="Helical" evidence="6">
    <location>
        <begin position="226"/>
        <end position="246"/>
    </location>
</feature>
<feature type="transmembrane region" description="Helical" evidence="6">
    <location>
        <begin position="35"/>
        <end position="57"/>
    </location>
</feature>
<dbReference type="KEGG" id="fes:HER31_02490"/>
<dbReference type="GO" id="GO:0016020">
    <property type="term" value="C:membrane"/>
    <property type="evidence" value="ECO:0007669"/>
    <property type="project" value="UniProtKB-SubCell"/>
</dbReference>
<proteinExistence type="inferred from homology"/>
<reference evidence="7 8" key="1">
    <citation type="submission" date="2020-04" db="EMBL/GenBank/DDBJ databases">
        <title>Ferrimonas sp. S7 isolated from sea water.</title>
        <authorList>
            <person name="Bae S.S."/>
            <person name="Baek K."/>
        </authorList>
    </citation>
    <scope>NUCLEOTIDE SEQUENCE [LARGE SCALE GENOMIC DNA]</scope>
    <source>
        <strain evidence="7 8">S7</strain>
    </source>
</reference>
<evidence type="ECO:0000256" key="1">
    <source>
        <dbReference type="ARBA" id="ARBA00004141"/>
    </source>
</evidence>
<evidence type="ECO:0000256" key="4">
    <source>
        <dbReference type="ARBA" id="ARBA00022989"/>
    </source>
</evidence>
<evidence type="ECO:0000256" key="5">
    <source>
        <dbReference type="ARBA" id="ARBA00023136"/>
    </source>
</evidence>
<feature type="transmembrane region" description="Helical" evidence="6">
    <location>
        <begin position="142"/>
        <end position="165"/>
    </location>
</feature>
<organism evidence="7 8">
    <name type="scientific">Ferrimonas lipolytica</name>
    <dbReference type="NCBI Taxonomy" id="2724191"/>
    <lineage>
        <taxon>Bacteria</taxon>
        <taxon>Pseudomonadati</taxon>
        <taxon>Pseudomonadota</taxon>
        <taxon>Gammaproteobacteria</taxon>
        <taxon>Alteromonadales</taxon>
        <taxon>Ferrimonadaceae</taxon>
        <taxon>Ferrimonas</taxon>
    </lineage>
</organism>
<evidence type="ECO:0000313" key="7">
    <source>
        <dbReference type="EMBL" id="QIZ75847.1"/>
    </source>
</evidence>
<keyword evidence="4 6" id="KW-1133">Transmembrane helix</keyword>
<evidence type="ECO:0000256" key="6">
    <source>
        <dbReference type="SAM" id="Phobius"/>
    </source>
</evidence>
<keyword evidence="3 6" id="KW-0812">Transmembrane</keyword>
<feature type="transmembrane region" description="Helical" evidence="6">
    <location>
        <begin position="253"/>
        <end position="272"/>
    </location>
</feature>
<feature type="transmembrane region" description="Helical" evidence="6">
    <location>
        <begin position="199"/>
        <end position="220"/>
    </location>
</feature>
<comment type="subcellular location">
    <subcellularLocation>
        <location evidence="1">Membrane</location>
        <topology evidence="1">Multi-pass membrane protein</topology>
    </subcellularLocation>
</comment>
<dbReference type="Pfam" id="PF01594">
    <property type="entry name" value="AI-2E_transport"/>
    <property type="match status" value="1"/>
</dbReference>